<comment type="caution">
    <text evidence="2">The sequence shown here is derived from an EMBL/GenBank/DDBJ whole genome shotgun (WGS) entry which is preliminary data.</text>
</comment>
<dbReference type="Proteomes" id="UP001597319">
    <property type="component" value="Unassembled WGS sequence"/>
</dbReference>
<reference evidence="3" key="1">
    <citation type="journal article" date="2019" name="Int. J. Syst. Evol. Microbiol.">
        <title>The Global Catalogue of Microorganisms (GCM) 10K type strain sequencing project: providing services to taxonomists for standard genome sequencing and annotation.</title>
        <authorList>
            <consortium name="The Broad Institute Genomics Platform"/>
            <consortium name="The Broad Institute Genome Sequencing Center for Infectious Disease"/>
            <person name="Wu L."/>
            <person name="Ma J."/>
        </authorList>
    </citation>
    <scope>NUCLEOTIDE SEQUENCE [LARGE SCALE GENOMIC DNA]</scope>
    <source>
        <strain evidence="3">KCTC 52274</strain>
    </source>
</reference>
<proteinExistence type="predicted"/>
<sequence>MLSILIPVYNYDVTPLIHELTDQLKTLDCAYEIIILDDCSTKPELINANQLEVIPNCSYIIQSNNLGRTATRLNLAKMARYDWLLFLDADVIPKRKDFIRNLLKNINANVDIIFGGVDYQSDEPNADIKLRWLYGRKKEINSVDKRNKNTYTSIISQNFLIQKNMCLEVLKEIDLNRYGLDIYFSYRLEQREAKILHIDNPTIHLGLEKNSSFVTKSMLSIETTLFLQKELKIPKNYRPIQRAYTVLKKTCTSGLFFLLIKKFENRIVTNIKSDRPSIFLFDLYRLYYFIKIQK</sequence>
<name>A0ABW5LIB0_9FLAO</name>
<dbReference type="InterPro" id="IPR029044">
    <property type="entry name" value="Nucleotide-diphossugar_trans"/>
</dbReference>
<dbReference type="InterPro" id="IPR050834">
    <property type="entry name" value="Glycosyltransf_2"/>
</dbReference>
<protein>
    <submittedName>
        <fullName evidence="2">Glycosyltransferase family 2 protein</fullName>
        <ecNumber evidence="2">2.4.-.-</ecNumber>
    </submittedName>
</protein>
<dbReference type="Pfam" id="PF00535">
    <property type="entry name" value="Glycos_transf_2"/>
    <property type="match status" value="1"/>
</dbReference>
<feature type="domain" description="Glycosyltransferase 2-like" evidence="1">
    <location>
        <begin position="3"/>
        <end position="150"/>
    </location>
</feature>
<dbReference type="GO" id="GO:0016757">
    <property type="term" value="F:glycosyltransferase activity"/>
    <property type="evidence" value="ECO:0007669"/>
    <property type="project" value="UniProtKB-KW"/>
</dbReference>
<gene>
    <name evidence="2" type="ORF">ACFSR1_18135</name>
</gene>
<dbReference type="PANTHER" id="PTHR43685">
    <property type="entry name" value="GLYCOSYLTRANSFERASE"/>
    <property type="match status" value="1"/>
</dbReference>
<keyword evidence="3" id="KW-1185">Reference proteome</keyword>
<dbReference type="PANTHER" id="PTHR43685:SF2">
    <property type="entry name" value="GLYCOSYLTRANSFERASE 2-LIKE DOMAIN-CONTAINING PROTEIN"/>
    <property type="match status" value="1"/>
</dbReference>
<dbReference type="InterPro" id="IPR001173">
    <property type="entry name" value="Glyco_trans_2-like"/>
</dbReference>
<accession>A0ABW5LIB0</accession>
<evidence type="ECO:0000313" key="3">
    <source>
        <dbReference type="Proteomes" id="UP001597319"/>
    </source>
</evidence>
<dbReference type="EC" id="2.4.-.-" evidence="2"/>
<dbReference type="EMBL" id="JBHULE010000019">
    <property type="protein sequence ID" value="MFD2564608.1"/>
    <property type="molecule type" value="Genomic_DNA"/>
</dbReference>
<dbReference type="Gene3D" id="3.90.550.10">
    <property type="entry name" value="Spore Coat Polysaccharide Biosynthesis Protein SpsA, Chain A"/>
    <property type="match status" value="1"/>
</dbReference>
<evidence type="ECO:0000259" key="1">
    <source>
        <dbReference type="Pfam" id="PF00535"/>
    </source>
</evidence>
<dbReference type="RefSeq" id="WP_378294431.1">
    <property type="nucleotide sequence ID" value="NZ_JBHULE010000019.1"/>
</dbReference>
<keyword evidence="2" id="KW-0328">Glycosyltransferase</keyword>
<evidence type="ECO:0000313" key="2">
    <source>
        <dbReference type="EMBL" id="MFD2564608.1"/>
    </source>
</evidence>
<dbReference type="CDD" id="cd00761">
    <property type="entry name" value="Glyco_tranf_GTA_type"/>
    <property type="match status" value="1"/>
</dbReference>
<keyword evidence="2" id="KW-0808">Transferase</keyword>
<dbReference type="SUPFAM" id="SSF53448">
    <property type="entry name" value="Nucleotide-diphospho-sugar transferases"/>
    <property type="match status" value="1"/>
</dbReference>
<organism evidence="2 3">
    <name type="scientific">Aquimarina rubra</name>
    <dbReference type="NCBI Taxonomy" id="1920033"/>
    <lineage>
        <taxon>Bacteria</taxon>
        <taxon>Pseudomonadati</taxon>
        <taxon>Bacteroidota</taxon>
        <taxon>Flavobacteriia</taxon>
        <taxon>Flavobacteriales</taxon>
        <taxon>Flavobacteriaceae</taxon>
        <taxon>Aquimarina</taxon>
    </lineage>
</organism>